<dbReference type="Proteomes" id="UP000563601">
    <property type="component" value="Unassembled WGS sequence"/>
</dbReference>
<proteinExistence type="predicted"/>
<keyword evidence="3" id="KW-1185">Reference proteome</keyword>
<evidence type="ECO:0000313" key="1">
    <source>
        <dbReference type="EMBL" id="MBB5210520.1"/>
    </source>
</evidence>
<dbReference type="EMBL" id="CP047491">
    <property type="protein sequence ID" value="QHQ39006.1"/>
    <property type="molecule type" value="Genomic_DNA"/>
</dbReference>
<dbReference type="OrthoDB" id="7605324at2"/>
<dbReference type="RefSeq" id="WP_161858332.1">
    <property type="nucleotide sequence ID" value="NZ_CP047491.1"/>
</dbReference>
<sequence>MIHITRPITVATFFLIYSTLAFGYTISPKADIHEAITRAAKICFDQSDENSKPTSCENELYTASDVDMTWIHDSSISFLDFSAWYRRARGYSAKYPDLEEAVRWPDDPTRQIGLRGIAKFSVNMLTTCNQFLNDNPNGRNDINDGLLCNSHNGDMQFLHSQASSIGEPPEDTYKKISDWGMFLYKVASRHLSDQELDQEYCSYFSGDDLFSKALLPNSTAIPCENVKDPKWKLTTLFTLKCPNPLSSTGCYEEIGPSRFDKARINATGALLHLIQDSYSQSHVERGSCEVKNNRVTAKVECLPITRFTTYRGQVKHSDADRTPIFGEECNSTGISPTLASAIMLWNIDQKRPLDEFKSDFERIFGTEQYIAESVSTSSLGQCFGG</sequence>
<accession>A0A6P1TBJ2</accession>
<dbReference type="Proteomes" id="UP000464675">
    <property type="component" value="Chromosome"/>
</dbReference>
<gene>
    <name evidence="2" type="ORF">GTQ55_08420</name>
    <name evidence="1" type="ORF">HNQ53_000708</name>
</gene>
<dbReference type="EMBL" id="JACHHR010000001">
    <property type="protein sequence ID" value="MBB5210520.1"/>
    <property type="molecule type" value="Genomic_DNA"/>
</dbReference>
<dbReference type="AlphaFoldDB" id="A0A6P1TBJ2"/>
<protein>
    <submittedName>
        <fullName evidence="1">Uncharacterized protein</fullName>
    </submittedName>
</protein>
<evidence type="ECO:0000313" key="2">
    <source>
        <dbReference type="EMBL" id="QHQ39006.1"/>
    </source>
</evidence>
<evidence type="ECO:0000313" key="4">
    <source>
        <dbReference type="Proteomes" id="UP000563601"/>
    </source>
</evidence>
<evidence type="ECO:0000313" key="3">
    <source>
        <dbReference type="Proteomes" id="UP000464675"/>
    </source>
</evidence>
<reference evidence="1 4" key="2">
    <citation type="submission" date="2020-08" db="EMBL/GenBank/DDBJ databases">
        <title>Genomic Encyclopedia of Type Strains, Phase IV (KMG-IV): sequencing the most valuable type-strain genomes for metagenomic binning, comparative biology and taxonomic classification.</title>
        <authorList>
            <person name="Goeker M."/>
        </authorList>
    </citation>
    <scope>NUCLEOTIDE SEQUENCE [LARGE SCALE GENOMIC DNA]</scope>
    <source>
        <strain evidence="1 4">DSM 11525</strain>
    </source>
</reference>
<name>A0A6P1TBJ2_9GAMM</name>
<reference evidence="2 3" key="1">
    <citation type="submission" date="2020-01" db="EMBL/GenBank/DDBJ databases">
        <title>The possibility of degradation of plastic by Microbulbifer hydrolyticus IRE-31.</title>
        <authorList>
            <person name="Liu L."/>
        </authorList>
    </citation>
    <scope>NUCLEOTIDE SEQUENCE [LARGE SCALE GENOMIC DNA]</scope>
    <source>
        <strain evidence="2 3">IRE-31</strain>
    </source>
</reference>
<organism evidence="1 4">
    <name type="scientific">Microbulbifer hydrolyticus</name>
    <dbReference type="NCBI Taxonomy" id="48074"/>
    <lineage>
        <taxon>Bacteria</taxon>
        <taxon>Pseudomonadati</taxon>
        <taxon>Pseudomonadota</taxon>
        <taxon>Gammaproteobacteria</taxon>
        <taxon>Cellvibrionales</taxon>
        <taxon>Microbulbiferaceae</taxon>
        <taxon>Microbulbifer</taxon>
    </lineage>
</organism>